<dbReference type="WBParaSite" id="HNAJ_0001114801-mRNA-1">
    <property type="protein sequence ID" value="HNAJ_0001114801-mRNA-1"/>
    <property type="gene ID" value="HNAJ_0001114801"/>
</dbReference>
<organism evidence="1">
    <name type="scientific">Rodentolepis nana</name>
    <name type="common">Dwarf tapeworm</name>
    <name type="synonym">Hymenolepis nana</name>
    <dbReference type="NCBI Taxonomy" id="102285"/>
    <lineage>
        <taxon>Eukaryota</taxon>
        <taxon>Metazoa</taxon>
        <taxon>Spiralia</taxon>
        <taxon>Lophotrochozoa</taxon>
        <taxon>Platyhelminthes</taxon>
        <taxon>Cestoda</taxon>
        <taxon>Eucestoda</taxon>
        <taxon>Cyclophyllidea</taxon>
        <taxon>Hymenolepididae</taxon>
        <taxon>Rodentolepis</taxon>
    </lineage>
</organism>
<evidence type="ECO:0000313" key="1">
    <source>
        <dbReference type="WBParaSite" id="HNAJ_0001114801-mRNA-1"/>
    </source>
</evidence>
<sequence>MRRPEQHKFSESQRRRCVGAAGLRITGRIEELPVNKSGPWLKPGEPVSVYQDCCKATRQAVAIHSLESSAS</sequence>
<protein>
    <submittedName>
        <fullName evidence="1">NfeD domain-containing protein</fullName>
    </submittedName>
</protein>
<accession>A0A0R3TTU2</accession>
<proteinExistence type="predicted"/>
<dbReference type="AlphaFoldDB" id="A0A0R3TTU2"/>
<name>A0A0R3TTU2_RODNA</name>
<reference evidence="1" key="1">
    <citation type="submission" date="2017-02" db="UniProtKB">
        <authorList>
            <consortium name="WormBaseParasite"/>
        </authorList>
    </citation>
    <scope>IDENTIFICATION</scope>
</reference>